<name>A0ABR6PS52_9SPHI</name>
<keyword evidence="2" id="KW-1185">Reference proteome</keyword>
<comment type="caution">
    <text evidence="1">The sequence shown here is derived from an EMBL/GenBank/DDBJ whole genome shotgun (WGS) entry which is preliminary data.</text>
</comment>
<dbReference type="InterPro" id="IPR025350">
    <property type="entry name" value="DUF4254"/>
</dbReference>
<dbReference type="Pfam" id="PF14063">
    <property type="entry name" value="DUF4254"/>
    <property type="match status" value="1"/>
</dbReference>
<sequence>MEYINYEFDLDLQNNKISALANTVYIRTIEDYHTKDDLNATIKNAYHPESVYGLLYYKCWIDTVQWHLEDEIRKVDLDPYECLSIKRRIDKSNQDRTNIVEVIDDYFLHQYSNVKPAENAKLNTESPAWALDRLSILALKIYHMQAEVQRVDTPPDHYATCSLKLETLTEQREDLCKSIDELHHDIAIGAKQMKVYRQIKMYNDPNLNPVLYNSKLKS</sequence>
<organism evidence="1 2">
    <name type="scientific">Mucilaginibacter lappiensis</name>
    <dbReference type="NCBI Taxonomy" id="354630"/>
    <lineage>
        <taxon>Bacteria</taxon>
        <taxon>Pseudomonadati</taxon>
        <taxon>Bacteroidota</taxon>
        <taxon>Sphingobacteriia</taxon>
        <taxon>Sphingobacteriales</taxon>
        <taxon>Sphingobacteriaceae</taxon>
        <taxon>Mucilaginibacter</taxon>
    </lineage>
</organism>
<dbReference type="EMBL" id="JACHCB010000020">
    <property type="protein sequence ID" value="MBB6112612.1"/>
    <property type="molecule type" value="Genomic_DNA"/>
</dbReference>
<dbReference type="Proteomes" id="UP000541583">
    <property type="component" value="Unassembled WGS sequence"/>
</dbReference>
<reference evidence="1 2" key="1">
    <citation type="submission" date="2020-08" db="EMBL/GenBank/DDBJ databases">
        <title>Genomic Encyclopedia of Type Strains, Phase IV (KMG-V): Genome sequencing to study the core and pangenomes of soil and plant-associated prokaryotes.</title>
        <authorList>
            <person name="Whitman W."/>
        </authorList>
    </citation>
    <scope>NUCLEOTIDE SEQUENCE [LARGE SCALE GENOMIC DNA]</scope>
    <source>
        <strain evidence="1 2">ANJLi2</strain>
    </source>
</reference>
<gene>
    <name evidence="1" type="ORF">HDF23_005389</name>
</gene>
<accession>A0ABR6PS52</accession>
<evidence type="ECO:0000313" key="2">
    <source>
        <dbReference type="Proteomes" id="UP000541583"/>
    </source>
</evidence>
<proteinExistence type="predicted"/>
<evidence type="ECO:0008006" key="3">
    <source>
        <dbReference type="Google" id="ProtNLM"/>
    </source>
</evidence>
<evidence type="ECO:0000313" key="1">
    <source>
        <dbReference type="EMBL" id="MBB6112612.1"/>
    </source>
</evidence>
<protein>
    <recommendedName>
        <fullName evidence="3">DUF4254 domain-containing protein</fullName>
    </recommendedName>
</protein>
<dbReference type="RefSeq" id="WP_084192362.1">
    <property type="nucleotide sequence ID" value="NZ_FTMG01000020.1"/>
</dbReference>